<protein>
    <submittedName>
        <fullName evidence="3">DUF4105 domain-containing protein</fullName>
    </submittedName>
</protein>
<evidence type="ECO:0000313" key="4">
    <source>
        <dbReference type="Proteomes" id="UP001596104"/>
    </source>
</evidence>
<dbReference type="RefSeq" id="WP_377013169.1">
    <property type="nucleotide sequence ID" value="NZ_JBHSLV010000072.1"/>
</dbReference>
<dbReference type="InterPro" id="IPR025178">
    <property type="entry name" value="Lnb_N"/>
</dbReference>
<evidence type="ECO:0000256" key="1">
    <source>
        <dbReference type="SAM" id="Phobius"/>
    </source>
</evidence>
<gene>
    <name evidence="3" type="ORF">ACFPPC_28510</name>
</gene>
<comment type="caution">
    <text evidence="3">The sequence shown here is derived from an EMBL/GenBank/DDBJ whole genome shotgun (WGS) entry which is preliminary data.</text>
</comment>
<feature type="transmembrane region" description="Helical" evidence="1">
    <location>
        <begin position="62"/>
        <end position="80"/>
    </location>
</feature>
<evidence type="ECO:0000313" key="3">
    <source>
        <dbReference type="EMBL" id="MFC5396593.1"/>
    </source>
</evidence>
<sequence length="338" mass="37781">MSRLFFVLLQLLLTLATLGATAWGAGLLIFRMPGAIGIVGAIGFGLAGLAGTIGIWSGAPRLPLAFAVLFLGLLGWWAGLKPSHERNWIPELAHLPQMSVAENRLTVTNLRHFTWRTEADYNQRWETRSYDLSRIQGADLFLSYWSGEAIAHLLLSFTFADSDPLTISIEIRREKGEEWSALAGFFRNYEMAYVVADERDLIGLRTQARGEDTRLFRLSATPQQARDLLLAYAADINRLAQQPRWYNTLTTNCTTVVYHLVGQVAPAWKFSLPLDPRVLLSGYLPGYLRDIGSVRQDMPLDELVKLSHIGEKARSLTPDSPDFSRVIREGVPTARAQP</sequence>
<keyword evidence="4" id="KW-1185">Reference proteome</keyword>
<feature type="transmembrane region" description="Helical" evidence="1">
    <location>
        <begin position="34"/>
        <end position="55"/>
    </location>
</feature>
<organism evidence="3 4">
    <name type="scientific">Bosea vestrisii</name>
    <dbReference type="NCBI Taxonomy" id="151416"/>
    <lineage>
        <taxon>Bacteria</taxon>
        <taxon>Pseudomonadati</taxon>
        <taxon>Pseudomonadota</taxon>
        <taxon>Alphaproteobacteria</taxon>
        <taxon>Hyphomicrobiales</taxon>
        <taxon>Boseaceae</taxon>
        <taxon>Bosea</taxon>
    </lineage>
</organism>
<keyword evidence="1" id="KW-0812">Transmembrane</keyword>
<keyword evidence="1" id="KW-1133">Transmembrane helix</keyword>
<dbReference type="EMBL" id="JBHSLV010000072">
    <property type="protein sequence ID" value="MFC5396593.1"/>
    <property type="molecule type" value="Genomic_DNA"/>
</dbReference>
<reference evidence="4" key="1">
    <citation type="journal article" date="2019" name="Int. J. Syst. Evol. Microbiol.">
        <title>The Global Catalogue of Microorganisms (GCM) 10K type strain sequencing project: providing services to taxonomists for standard genome sequencing and annotation.</title>
        <authorList>
            <consortium name="The Broad Institute Genomics Platform"/>
            <consortium name="The Broad Institute Genome Sequencing Center for Infectious Disease"/>
            <person name="Wu L."/>
            <person name="Ma J."/>
        </authorList>
    </citation>
    <scope>NUCLEOTIDE SEQUENCE [LARGE SCALE GENOMIC DNA]</scope>
    <source>
        <strain evidence="4">CGMCC 1.16326</strain>
    </source>
</reference>
<proteinExistence type="predicted"/>
<accession>A0ABW0HH63</accession>
<name>A0ABW0HH63_9HYPH</name>
<feature type="domain" description="Lnb N-terminal periplasmic" evidence="2">
    <location>
        <begin position="122"/>
        <end position="281"/>
    </location>
</feature>
<evidence type="ECO:0000259" key="2">
    <source>
        <dbReference type="Pfam" id="PF13387"/>
    </source>
</evidence>
<keyword evidence="1" id="KW-0472">Membrane</keyword>
<dbReference type="Pfam" id="PF13387">
    <property type="entry name" value="Lnb_N"/>
    <property type="match status" value="1"/>
</dbReference>
<dbReference type="Proteomes" id="UP001596104">
    <property type="component" value="Unassembled WGS sequence"/>
</dbReference>